<dbReference type="eggNOG" id="COG0662">
    <property type="taxonomic scope" value="Bacteria"/>
</dbReference>
<evidence type="ECO:0000313" key="4">
    <source>
        <dbReference type="Proteomes" id="UP000003340"/>
    </source>
</evidence>
<keyword evidence="1" id="KW-0479">Metal-binding</keyword>
<dbReference type="Gene3D" id="2.60.120.10">
    <property type="entry name" value="Jelly Rolls"/>
    <property type="match status" value="1"/>
</dbReference>
<dbReference type="InterPro" id="IPR011051">
    <property type="entry name" value="RmlC_Cupin_sf"/>
</dbReference>
<dbReference type="HOGENOM" id="CLU_116722_3_2_9"/>
<dbReference type="PANTHER" id="PTHR35848:SF6">
    <property type="entry name" value="CUPIN TYPE-2 DOMAIN-CONTAINING PROTEIN"/>
    <property type="match status" value="1"/>
</dbReference>
<dbReference type="SUPFAM" id="SSF51182">
    <property type="entry name" value="RmlC-like cupins"/>
    <property type="match status" value="1"/>
</dbReference>
<dbReference type="Proteomes" id="UP000003340">
    <property type="component" value="Unassembled WGS sequence"/>
</dbReference>
<gene>
    <name evidence="3" type="ORF">CLOSTMETH_01896</name>
</gene>
<name>C0EDG9_9FIRM</name>
<proteinExistence type="predicted"/>
<dbReference type="InterPro" id="IPR051610">
    <property type="entry name" value="GPI/OXD"/>
</dbReference>
<evidence type="ECO:0000259" key="2">
    <source>
        <dbReference type="Pfam" id="PF07883"/>
    </source>
</evidence>
<evidence type="ECO:0000313" key="3">
    <source>
        <dbReference type="EMBL" id="EEG30455.1"/>
    </source>
</evidence>
<dbReference type="AlphaFoldDB" id="C0EDG9"/>
<dbReference type="STRING" id="537013.CLOSTMETH_01896"/>
<protein>
    <submittedName>
        <fullName evidence="3">Cupin domain protein</fullName>
    </submittedName>
</protein>
<sequence length="113" mass="12318">MEVKMFIDFNDIKEITMPGMNNGTGTMSAKMYMEEQGKVIPCSIHAGGSIGLHKHETSDDINYIISGTGKAICDGEEELLKAGTCHICKKGSEHSIINTGKEDLMILTVVVER</sequence>
<feature type="domain" description="Cupin type-2" evidence="2">
    <location>
        <begin position="44"/>
        <end position="110"/>
    </location>
</feature>
<reference evidence="3 4" key="2">
    <citation type="submission" date="2009-02" db="EMBL/GenBank/DDBJ databases">
        <title>Draft genome sequence of Clostridium methylpentosum (DSM 5476).</title>
        <authorList>
            <person name="Sudarsanam P."/>
            <person name="Ley R."/>
            <person name="Guruge J."/>
            <person name="Turnbaugh P.J."/>
            <person name="Mahowald M."/>
            <person name="Liep D."/>
            <person name="Gordon J."/>
        </authorList>
    </citation>
    <scope>NUCLEOTIDE SEQUENCE [LARGE SCALE GENOMIC DNA]</scope>
    <source>
        <strain evidence="3 4">DSM 5476</strain>
    </source>
</reference>
<keyword evidence="4" id="KW-1185">Reference proteome</keyword>
<dbReference type="PANTHER" id="PTHR35848">
    <property type="entry name" value="OXALATE-BINDING PROTEIN"/>
    <property type="match status" value="1"/>
</dbReference>
<dbReference type="GO" id="GO:0046872">
    <property type="term" value="F:metal ion binding"/>
    <property type="evidence" value="ECO:0007669"/>
    <property type="project" value="UniProtKB-KW"/>
</dbReference>
<dbReference type="Pfam" id="PF07883">
    <property type="entry name" value="Cupin_2"/>
    <property type="match status" value="1"/>
</dbReference>
<evidence type="ECO:0000256" key="1">
    <source>
        <dbReference type="ARBA" id="ARBA00022723"/>
    </source>
</evidence>
<dbReference type="InterPro" id="IPR014710">
    <property type="entry name" value="RmlC-like_jellyroll"/>
</dbReference>
<reference evidence="3 4" key="1">
    <citation type="submission" date="2009-01" db="EMBL/GenBank/DDBJ databases">
        <authorList>
            <person name="Fulton L."/>
            <person name="Clifton S."/>
            <person name="Fulton B."/>
            <person name="Xu J."/>
            <person name="Minx P."/>
            <person name="Pepin K.H."/>
            <person name="Johnson M."/>
            <person name="Bhonagiri V."/>
            <person name="Nash W.E."/>
            <person name="Mardis E.R."/>
            <person name="Wilson R.K."/>
        </authorList>
    </citation>
    <scope>NUCLEOTIDE SEQUENCE [LARGE SCALE GENOMIC DNA]</scope>
    <source>
        <strain evidence="3 4">DSM 5476</strain>
    </source>
</reference>
<dbReference type="EMBL" id="ACEC01000062">
    <property type="protein sequence ID" value="EEG30455.1"/>
    <property type="molecule type" value="Genomic_DNA"/>
</dbReference>
<accession>C0EDG9</accession>
<organism evidence="3 4">
    <name type="scientific">[Clostridium] methylpentosum DSM 5476</name>
    <dbReference type="NCBI Taxonomy" id="537013"/>
    <lineage>
        <taxon>Bacteria</taxon>
        <taxon>Bacillati</taxon>
        <taxon>Bacillota</taxon>
        <taxon>Clostridia</taxon>
        <taxon>Eubacteriales</taxon>
        <taxon>Oscillospiraceae</taxon>
        <taxon>Oscillospiraceae incertae sedis</taxon>
    </lineage>
</organism>
<comment type="caution">
    <text evidence="3">The sequence shown here is derived from an EMBL/GenBank/DDBJ whole genome shotgun (WGS) entry which is preliminary data.</text>
</comment>
<dbReference type="InterPro" id="IPR013096">
    <property type="entry name" value="Cupin_2"/>
</dbReference>